<evidence type="ECO:0008006" key="3">
    <source>
        <dbReference type="Google" id="ProtNLM"/>
    </source>
</evidence>
<proteinExistence type="predicted"/>
<comment type="caution">
    <text evidence="1">The sequence shown here is derived from an EMBL/GenBank/DDBJ whole genome shotgun (WGS) entry which is preliminary data.</text>
</comment>
<dbReference type="Proteomes" id="UP000630923">
    <property type="component" value="Unassembled WGS sequence"/>
</dbReference>
<reference evidence="1" key="1">
    <citation type="journal article" date="2014" name="Int. J. Syst. Evol. Microbiol.">
        <title>Complete genome sequence of Corynebacterium casei LMG S-19264T (=DSM 44701T), isolated from a smear-ripened cheese.</title>
        <authorList>
            <consortium name="US DOE Joint Genome Institute (JGI-PGF)"/>
            <person name="Walter F."/>
            <person name="Albersmeier A."/>
            <person name="Kalinowski J."/>
            <person name="Ruckert C."/>
        </authorList>
    </citation>
    <scope>NUCLEOTIDE SEQUENCE</scope>
    <source>
        <strain evidence="1">KCTC 42590</strain>
    </source>
</reference>
<protein>
    <recommendedName>
        <fullName evidence="3">Solute-binding protein family 3/N-terminal domain-containing protein</fullName>
    </recommendedName>
</protein>
<dbReference type="RefSeq" id="WP_191250917.1">
    <property type="nucleotide sequence ID" value="NZ_BNCI01000001.1"/>
</dbReference>
<reference evidence="1" key="2">
    <citation type="submission" date="2020-09" db="EMBL/GenBank/DDBJ databases">
        <authorList>
            <person name="Sun Q."/>
            <person name="Kim S."/>
        </authorList>
    </citation>
    <scope>NUCLEOTIDE SEQUENCE</scope>
    <source>
        <strain evidence="1">KCTC 42590</strain>
    </source>
</reference>
<dbReference type="Gene3D" id="3.40.190.10">
    <property type="entry name" value="Periplasmic binding protein-like II"/>
    <property type="match status" value="2"/>
</dbReference>
<keyword evidence="2" id="KW-1185">Reference proteome</keyword>
<accession>A0A919AQ97</accession>
<dbReference type="AlphaFoldDB" id="A0A919AQ97"/>
<name>A0A919AQ97_9PROT</name>
<gene>
    <name evidence="1" type="ORF">GCM10017044_12400</name>
</gene>
<evidence type="ECO:0000313" key="2">
    <source>
        <dbReference type="Proteomes" id="UP000630923"/>
    </source>
</evidence>
<dbReference type="EMBL" id="BNCI01000001">
    <property type="protein sequence ID" value="GHF19336.1"/>
    <property type="molecule type" value="Genomic_DNA"/>
</dbReference>
<sequence>MTASGNKLGWLVCFLMLLGILSALSLSLHEDTADLTTAPVLEEAVEPSSGKVTVYVEEISRVFLEDFKDADTIAAFEKLQTFMDWSGLAYDIMFVPWGRAVLLTEKNDRALLFQLLRTDEREDKYHWILPIFGDEPLYLFGRTGLEVTSGMPSLSGYSAACIKDSVQCDLLLELGFDADKILVMSSSTPAALEQLLVRGRVDFILGFQYGVCMNLEVIDHSMLDVVAYKQIKLASDYLAAPLHIAEDILQKLQETRQSDLPLLLSKADREQASLAKKSAGVLGNDGCAIRFSNRVWDGS</sequence>
<dbReference type="SUPFAM" id="SSF53850">
    <property type="entry name" value="Periplasmic binding protein-like II"/>
    <property type="match status" value="1"/>
</dbReference>
<evidence type="ECO:0000313" key="1">
    <source>
        <dbReference type="EMBL" id="GHF19336.1"/>
    </source>
</evidence>
<organism evidence="1 2">
    <name type="scientific">Kordiimonas sediminis</name>
    <dbReference type="NCBI Taxonomy" id="1735581"/>
    <lineage>
        <taxon>Bacteria</taxon>
        <taxon>Pseudomonadati</taxon>
        <taxon>Pseudomonadota</taxon>
        <taxon>Alphaproteobacteria</taxon>
        <taxon>Kordiimonadales</taxon>
        <taxon>Kordiimonadaceae</taxon>
        <taxon>Kordiimonas</taxon>
    </lineage>
</organism>